<proteinExistence type="predicted"/>
<evidence type="ECO:0000313" key="3">
    <source>
        <dbReference type="Proteomes" id="UP000237000"/>
    </source>
</evidence>
<name>A0A2P5CAB5_TREOI</name>
<gene>
    <name evidence="2" type="ORF">TorRG33x02_292380</name>
</gene>
<dbReference type="Proteomes" id="UP000237000">
    <property type="component" value="Unassembled WGS sequence"/>
</dbReference>
<comment type="caution">
    <text evidence="2">The sequence shown here is derived from an EMBL/GenBank/DDBJ whole genome shotgun (WGS) entry which is preliminary data.</text>
</comment>
<dbReference type="NCBIfam" id="TIGR01640">
    <property type="entry name" value="F_box_assoc_1"/>
    <property type="match status" value="1"/>
</dbReference>
<dbReference type="EMBL" id="JXTC01000391">
    <property type="protein sequence ID" value="PON57978.1"/>
    <property type="molecule type" value="Genomic_DNA"/>
</dbReference>
<dbReference type="STRING" id="63057.A0A2P5CAB5"/>
<reference evidence="3" key="1">
    <citation type="submission" date="2016-06" db="EMBL/GenBank/DDBJ databases">
        <title>Parallel loss of symbiosis genes in relatives of nitrogen-fixing non-legume Parasponia.</title>
        <authorList>
            <person name="Van Velzen R."/>
            <person name="Holmer R."/>
            <person name="Bu F."/>
            <person name="Rutten L."/>
            <person name="Van Zeijl A."/>
            <person name="Liu W."/>
            <person name="Santuari L."/>
            <person name="Cao Q."/>
            <person name="Sharma T."/>
            <person name="Shen D."/>
            <person name="Roswanjaya Y."/>
            <person name="Wardhani T."/>
            <person name="Kalhor M.S."/>
            <person name="Jansen J."/>
            <person name="Van den Hoogen J."/>
            <person name="Gungor B."/>
            <person name="Hartog M."/>
            <person name="Hontelez J."/>
            <person name="Verver J."/>
            <person name="Yang W.-C."/>
            <person name="Schijlen E."/>
            <person name="Repin R."/>
            <person name="Schilthuizen M."/>
            <person name="Schranz E."/>
            <person name="Heidstra R."/>
            <person name="Miyata K."/>
            <person name="Fedorova E."/>
            <person name="Kohlen W."/>
            <person name="Bisseling T."/>
            <person name="Smit S."/>
            <person name="Geurts R."/>
        </authorList>
    </citation>
    <scope>NUCLEOTIDE SEQUENCE [LARGE SCALE GENOMIC DNA]</scope>
    <source>
        <strain evidence="3">cv. RG33-2</strain>
    </source>
</reference>
<dbReference type="OrthoDB" id="1867629at2759"/>
<dbReference type="InterPro" id="IPR017451">
    <property type="entry name" value="F-box-assoc_interact_dom"/>
</dbReference>
<evidence type="ECO:0000313" key="2">
    <source>
        <dbReference type="EMBL" id="PON57978.1"/>
    </source>
</evidence>
<dbReference type="PANTHER" id="PTHR31672">
    <property type="entry name" value="BNACNNG10540D PROTEIN"/>
    <property type="match status" value="1"/>
</dbReference>
<dbReference type="Pfam" id="PF07734">
    <property type="entry name" value="FBA_1"/>
    <property type="match status" value="1"/>
</dbReference>
<accession>A0A2P5CAB5</accession>
<feature type="domain" description="F-box associated beta-propeller type 1" evidence="1">
    <location>
        <begin position="82"/>
        <end position="278"/>
    </location>
</feature>
<keyword evidence="3" id="KW-1185">Reference proteome</keyword>
<dbReference type="PANTHER" id="PTHR31672:SF13">
    <property type="entry name" value="F-BOX PROTEIN CPR30-LIKE"/>
    <property type="match status" value="1"/>
</dbReference>
<dbReference type="AlphaFoldDB" id="A0A2P5CAB5"/>
<dbReference type="InterPro" id="IPR006527">
    <property type="entry name" value="F-box-assoc_dom_typ1"/>
</dbReference>
<organism evidence="2 3">
    <name type="scientific">Trema orientale</name>
    <name type="common">Charcoal tree</name>
    <name type="synonym">Celtis orientalis</name>
    <dbReference type="NCBI Taxonomy" id="63057"/>
    <lineage>
        <taxon>Eukaryota</taxon>
        <taxon>Viridiplantae</taxon>
        <taxon>Streptophyta</taxon>
        <taxon>Embryophyta</taxon>
        <taxon>Tracheophyta</taxon>
        <taxon>Spermatophyta</taxon>
        <taxon>Magnoliopsida</taxon>
        <taxon>eudicotyledons</taxon>
        <taxon>Gunneridae</taxon>
        <taxon>Pentapetalae</taxon>
        <taxon>rosids</taxon>
        <taxon>fabids</taxon>
        <taxon>Rosales</taxon>
        <taxon>Cannabaceae</taxon>
        <taxon>Trema</taxon>
    </lineage>
</organism>
<evidence type="ECO:0000259" key="1">
    <source>
        <dbReference type="Pfam" id="PF07734"/>
    </source>
</evidence>
<sequence length="362" mass="41337">MDRIVATNAHLVQENTTILFQDSDCYLIEPENDCDFSSGCNNEYCKRGCHTSDIDLNTRPKAPLCKTRIMTTKNVQGYCNERFEMYRIVNSCNGLLCMDGPYLNDPVVVCKPIMGEFMCLSNPDNKYSTVRTFGVCGLGFSPKNSQYKVIRTFKIWDPISRCDLVEADIYTLGIGSWKSVGSVPFSAFNLEFPTYLNGSLHWLFVKGYESTCIISFDWNKEQFDFHDAPTCRKNLSMGVLGGSLYVCESKTSDDVHIGIWVMEKYGDWDSWTKLFTIKYGYCKGPRYGFFLPISYLSNGTLLLIHYPSDELIIYYHQTGSNVVNFKRFKVCFPEFKLQAIVHNPSFISLKDILMGATTNLRC</sequence>
<protein>
    <submittedName>
        <fullName evidence="2">F-box associated domain</fullName>
    </submittedName>
</protein>
<dbReference type="InParanoid" id="A0A2P5CAB5"/>
<dbReference type="InterPro" id="IPR050796">
    <property type="entry name" value="SCF_F-box_component"/>
</dbReference>